<name>A0A067LRG5_BOTB1</name>
<dbReference type="OrthoDB" id="3256305at2759"/>
<feature type="region of interest" description="Disordered" evidence="1">
    <location>
        <begin position="161"/>
        <end position="196"/>
    </location>
</feature>
<feature type="region of interest" description="Disordered" evidence="1">
    <location>
        <begin position="695"/>
        <end position="727"/>
    </location>
</feature>
<feature type="region of interest" description="Disordered" evidence="1">
    <location>
        <begin position="400"/>
        <end position="460"/>
    </location>
</feature>
<dbReference type="AlphaFoldDB" id="A0A067LRG5"/>
<reference evidence="3" key="1">
    <citation type="journal article" date="2014" name="Proc. Natl. Acad. Sci. U.S.A.">
        <title>Extensive sampling of basidiomycete genomes demonstrates inadequacy of the white-rot/brown-rot paradigm for wood decay fungi.</title>
        <authorList>
            <person name="Riley R."/>
            <person name="Salamov A.A."/>
            <person name="Brown D.W."/>
            <person name="Nagy L.G."/>
            <person name="Floudas D."/>
            <person name="Held B.W."/>
            <person name="Levasseur A."/>
            <person name="Lombard V."/>
            <person name="Morin E."/>
            <person name="Otillar R."/>
            <person name="Lindquist E.A."/>
            <person name="Sun H."/>
            <person name="LaButti K.M."/>
            <person name="Schmutz J."/>
            <person name="Jabbour D."/>
            <person name="Luo H."/>
            <person name="Baker S.E."/>
            <person name="Pisabarro A.G."/>
            <person name="Walton J.D."/>
            <person name="Blanchette R.A."/>
            <person name="Henrissat B."/>
            <person name="Martin F."/>
            <person name="Cullen D."/>
            <person name="Hibbett D.S."/>
            <person name="Grigoriev I.V."/>
        </authorList>
    </citation>
    <scope>NUCLEOTIDE SEQUENCE [LARGE SCALE GENOMIC DNA]</scope>
    <source>
        <strain evidence="3">FD-172 SS1</strain>
    </source>
</reference>
<sequence>MSLPQGLVPKYLLPSKKGSFDDGARCNAFNWFIKFDNGKSAPEVSCLNKFNIFLSTVVFANAPTLTPIYGYELTDENTVGAPTEIVNFVPWVQFADVAPSSFHRLKVKDGKIVPSQQRQARSQAPTPSQKPAYLAASSFSPPPVSQLIDTESTRLLRARAAAKAQPPPTFEQVYRRDAGLDKQPTRSPTHDSVQARIDEDNFLNDPLYEPPVHSDDNMYGYEGPADDDLGASVARESLQIPAPCTPPRPIRALSRNRDPDSTPRIVRDSPAVMTHALSSRASSRASLHPYNAENRPAPKVNTDGLMKVDIPTGMVAAKSTIYPGLDVFAAAPTLEQSAPAQETSPSPAPLENPLLGMWRCGGDGIPVFVPKGDPTVGPTVQLWQTAELAKQAYNETLPLNVDEGNSSGYNNPEVPQSGNPADAQASVVPEGKGKAMVRGNPSEAQPSEVPGDKPSKAQAMEVPKSYADARIELGLRTEEFPVPWQRIEYLQQYIAAYKMEFPEAQTPPANLWSEQVMQAEVNGPVTTSDPEMDAEMSEALKLLIGTLSTHPDASSVWSAGTKALICNLATKIMSADDLVSYMLLNRNITDAIDRKRKFTVPTSVHMPQRAPARAGKDFLHGDGVQHPLYNVDNFPRPPIRAPAPTIAQAGKSHPALPSKPQPQKKGTEAITKPMTPETAAAVAILSDKARAAGFPPVPANLLPPKPKSDAQAGPSGPKPRYSDLLKSTTGAPAPAVIANARVQGPGKAAQAAAPAQPPAPVAPAVVPRHIAAKIIRTPGTYVRNLANKPKGRRQARNEHTFVAFNHYVPVDERIPNLQLVGRFNEEVENALDDAHHDKMVWHSMSEVEKKAVIGSYHIEAASWGTRGGLHLYTSSHPVAMAQQPSDFADTAIATLYKIFGFYFSQPNDGAKTYPVTIKKMRMRQQKGDEPVSKAMILNELTTHLEISPNLVDVNKSRWLIPAERRDEAITGTFCVEVKSEMVRDMIVNAKFVTVHGTRYWVNKWNEEKTAFRQCTRCYGIGHMQADCKSARPVCALCGRAHYRFDHVCPTAGCGVRGRACEHVKPKCINCGGPHSADNQRCVSNIVIQLAGPKAVSEAREALKW</sequence>
<feature type="region of interest" description="Disordered" evidence="1">
    <location>
        <begin position="629"/>
        <end position="674"/>
    </location>
</feature>
<dbReference type="PANTHER" id="PTHR48125:SF12">
    <property type="entry name" value="AT HOOK TRANSCRIPTION FACTOR FAMILY-RELATED"/>
    <property type="match status" value="1"/>
</dbReference>
<dbReference type="InParanoid" id="A0A067LRG5"/>
<proteinExistence type="predicted"/>
<accession>A0A067LRG5</accession>
<feature type="compositionally biased region" description="Basic and acidic residues" evidence="1">
    <location>
        <begin position="255"/>
        <end position="266"/>
    </location>
</feature>
<feature type="region of interest" description="Disordered" evidence="1">
    <location>
        <begin position="240"/>
        <end position="266"/>
    </location>
</feature>
<dbReference type="PANTHER" id="PTHR48125">
    <property type="entry name" value="LP07818P1"/>
    <property type="match status" value="1"/>
</dbReference>
<protein>
    <recommendedName>
        <fullName evidence="4">CCHC-type domain-containing protein</fullName>
    </recommendedName>
</protein>
<feature type="compositionally biased region" description="Pro residues" evidence="1">
    <location>
        <begin position="695"/>
        <end position="705"/>
    </location>
</feature>
<dbReference type="EMBL" id="KL198225">
    <property type="protein sequence ID" value="KDQ05609.1"/>
    <property type="molecule type" value="Genomic_DNA"/>
</dbReference>
<feature type="compositionally biased region" description="Polar residues" evidence="1">
    <location>
        <begin position="114"/>
        <end position="129"/>
    </location>
</feature>
<evidence type="ECO:0008006" key="4">
    <source>
        <dbReference type="Google" id="ProtNLM"/>
    </source>
</evidence>
<evidence type="ECO:0000256" key="1">
    <source>
        <dbReference type="SAM" id="MobiDB-lite"/>
    </source>
</evidence>
<feature type="compositionally biased region" description="Polar residues" evidence="1">
    <location>
        <begin position="403"/>
        <end position="419"/>
    </location>
</feature>
<evidence type="ECO:0000313" key="3">
    <source>
        <dbReference type="Proteomes" id="UP000027195"/>
    </source>
</evidence>
<organism evidence="2 3">
    <name type="scientific">Botryobasidium botryosum (strain FD-172 SS1)</name>
    <dbReference type="NCBI Taxonomy" id="930990"/>
    <lineage>
        <taxon>Eukaryota</taxon>
        <taxon>Fungi</taxon>
        <taxon>Dikarya</taxon>
        <taxon>Basidiomycota</taxon>
        <taxon>Agaricomycotina</taxon>
        <taxon>Agaricomycetes</taxon>
        <taxon>Cantharellales</taxon>
        <taxon>Botryobasidiaceae</taxon>
        <taxon>Botryobasidium</taxon>
    </lineage>
</organism>
<gene>
    <name evidence="2" type="ORF">BOTBODRAFT_182387</name>
</gene>
<evidence type="ECO:0000313" key="2">
    <source>
        <dbReference type="EMBL" id="KDQ05609.1"/>
    </source>
</evidence>
<feature type="compositionally biased region" description="Basic and acidic residues" evidence="1">
    <location>
        <begin position="173"/>
        <end position="184"/>
    </location>
</feature>
<keyword evidence="3" id="KW-1185">Reference proteome</keyword>
<dbReference type="HOGENOM" id="CLU_282684_0_0_1"/>
<dbReference type="Proteomes" id="UP000027195">
    <property type="component" value="Unassembled WGS sequence"/>
</dbReference>
<feature type="region of interest" description="Disordered" evidence="1">
    <location>
        <begin position="112"/>
        <end position="144"/>
    </location>
</feature>